<evidence type="ECO:0000313" key="2">
    <source>
        <dbReference type="Proteomes" id="UP000017415"/>
    </source>
</evidence>
<name>S1R853_9ENTE</name>
<dbReference type="RefSeq" id="WP_016250905.1">
    <property type="nucleotide sequence ID" value="NZ_ASWI01000003.1"/>
</dbReference>
<dbReference type="PATRIC" id="fig|1121864.4.peg.715"/>
<evidence type="ECO:0000313" key="1">
    <source>
        <dbReference type="EMBL" id="ESK61276.1"/>
    </source>
</evidence>
<sequence>MKMIDVLNMMTEGKIKDQTILEIYQPIDKLCTYTFNGKFKAFYSNTKYRRELGGYFKISGDFLNYEVELIPPEPKKYLVKFNMRGWKEHFRYLNYYKKNDSIEINSKRCTDSAKTHFTKDELQSIQPVREFLEDMEGKYELIEVDECD</sequence>
<dbReference type="GeneID" id="60872476"/>
<accession>S1R853</accession>
<proteinExistence type="predicted"/>
<reference evidence="1 2" key="1">
    <citation type="submission" date="2013-10" db="EMBL/GenBank/DDBJ databases">
        <title>The Genome Sequence of Enterococcus cecorum DSM 20682 (= ATCC 43198) (Illumina assembly).</title>
        <authorList>
            <consortium name="The Broad Institute Genomics Platform"/>
            <consortium name="The Broad Institute Genome Sequencing Center for Infectious Disease"/>
            <person name="Earl A."/>
            <person name="Russ C."/>
            <person name="Gilmore M."/>
            <person name="Surin D."/>
            <person name="Walker B."/>
            <person name="Young S."/>
            <person name="Zeng Q."/>
            <person name="Gargeya S."/>
            <person name="Fitzgerald M."/>
            <person name="Haas B."/>
            <person name="Abouelleil A."/>
            <person name="Allen A.W."/>
            <person name="Alvarado L."/>
            <person name="Arachchi H.M."/>
            <person name="Berlin A.M."/>
            <person name="Chapman S.B."/>
            <person name="Gainer-Dewar J."/>
            <person name="Goldberg J."/>
            <person name="Griggs A."/>
            <person name="Gujja S."/>
            <person name="Hansen M."/>
            <person name="Howarth C."/>
            <person name="Imamovic A."/>
            <person name="Ireland A."/>
            <person name="Larimer J."/>
            <person name="McCowan C."/>
            <person name="Murphy C."/>
            <person name="Pearson M."/>
            <person name="Poon T.W."/>
            <person name="Priest M."/>
            <person name="Roberts A."/>
            <person name="Saif S."/>
            <person name="Shea T."/>
            <person name="Sisk P."/>
            <person name="Sykes S."/>
            <person name="Wortman J."/>
            <person name="Nusbaum C."/>
            <person name="Birren B."/>
        </authorList>
    </citation>
    <scope>NUCLEOTIDE SEQUENCE [LARGE SCALE GENOMIC DNA]</scope>
    <source>
        <strain evidence="1 2">ATCC 43198</strain>
    </source>
</reference>
<comment type="caution">
    <text evidence="1">The sequence shown here is derived from an EMBL/GenBank/DDBJ whole genome shotgun (WGS) entry which is preliminary data.</text>
</comment>
<gene>
    <name evidence="1" type="ORF">OMO_01336</name>
</gene>
<keyword evidence="2" id="KW-1185">Reference proteome</keyword>
<organism evidence="1 2">
    <name type="scientific">Enterococcus cecorum DSM 20682 = ATCC 43198</name>
    <dbReference type="NCBI Taxonomy" id="1121864"/>
    <lineage>
        <taxon>Bacteria</taxon>
        <taxon>Bacillati</taxon>
        <taxon>Bacillota</taxon>
        <taxon>Bacilli</taxon>
        <taxon>Lactobacillales</taxon>
        <taxon>Enterococcaceae</taxon>
        <taxon>Enterococcus</taxon>
    </lineage>
</organism>
<dbReference type="Proteomes" id="UP000017415">
    <property type="component" value="Unassembled WGS sequence"/>
</dbReference>
<dbReference type="HOGENOM" id="CLU_1872197_0_0_9"/>
<protein>
    <submittedName>
        <fullName evidence="1">Uncharacterized protein</fullName>
    </submittedName>
</protein>
<dbReference type="AlphaFoldDB" id="S1R853"/>
<dbReference type="EMBL" id="AHYS01000006">
    <property type="protein sequence ID" value="ESK61276.1"/>
    <property type="molecule type" value="Genomic_DNA"/>
</dbReference>